<organism evidence="7 8">
    <name type="scientific">Hapsidospora chrysogenum (strain ATCC 11550 / CBS 779.69 / DSM 880 / IAM 14645 / JCM 23072 / IMI 49137)</name>
    <name type="common">Acremonium chrysogenum</name>
    <dbReference type="NCBI Taxonomy" id="857340"/>
    <lineage>
        <taxon>Eukaryota</taxon>
        <taxon>Fungi</taxon>
        <taxon>Dikarya</taxon>
        <taxon>Ascomycota</taxon>
        <taxon>Pezizomycotina</taxon>
        <taxon>Sordariomycetes</taxon>
        <taxon>Hypocreomycetidae</taxon>
        <taxon>Hypocreales</taxon>
        <taxon>Bionectriaceae</taxon>
        <taxon>Hapsidospora</taxon>
    </lineage>
</organism>
<dbReference type="GO" id="GO:0070646">
    <property type="term" value="P:protein modification by small protein removal"/>
    <property type="evidence" value="ECO:0007669"/>
    <property type="project" value="TreeGrafter"/>
</dbReference>
<dbReference type="GO" id="GO:0006508">
    <property type="term" value="P:proteolysis"/>
    <property type="evidence" value="ECO:0007669"/>
    <property type="project" value="UniProtKB-KW"/>
</dbReference>
<gene>
    <name evidence="7" type="ORF">ACRE_022500</name>
</gene>
<evidence type="ECO:0000313" key="7">
    <source>
        <dbReference type="EMBL" id="KFH46895.1"/>
    </source>
</evidence>
<feature type="domain" description="PPPDE" evidence="6">
    <location>
        <begin position="1"/>
        <end position="141"/>
    </location>
</feature>
<dbReference type="InterPro" id="IPR011989">
    <property type="entry name" value="ARM-like"/>
</dbReference>
<dbReference type="PROSITE" id="PS51352">
    <property type="entry name" value="THIOREDOXIN_2"/>
    <property type="match status" value="1"/>
</dbReference>
<feature type="domain" description="Thioredoxin" evidence="4">
    <location>
        <begin position="157"/>
        <end position="283"/>
    </location>
</feature>
<dbReference type="PANTHER" id="PTHR12378">
    <property type="entry name" value="DESUMOYLATING ISOPEPTIDASE"/>
    <property type="match status" value="1"/>
</dbReference>
<dbReference type="InterPro" id="IPR036249">
    <property type="entry name" value="Thioredoxin-like_sf"/>
</dbReference>
<dbReference type="InterPro" id="IPR017937">
    <property type="entry name" value="Thioredoxin_CS"/>
</dbReference>
<keyword evidence="8" id="KW-1185">Reference proteome</keyword>
<protein>
    <submittedName>
        <fullName evidence="7">Desumoylating isopeptidase-like protein</fullName>
    </submittedName>
</protein>
<name>A0A086TC13_HAPC1</name>
<dbReference type="Pfam" id="PF05903">
    <property type="entry name" value="Peptidase_C97"/>
    <property type="match status" value="1"/>
</dbReference>
<evidence type="ECO:0000259" key="5">
    <source>
        <dbReference type="PROSITE" id="PS51396"/>
    </source>
</evidence>
<dbReference type="PROSITE" id="PS51396">
    <property type="entry name" value="PUL"/>
    <property type="match status" value="1"/>
</dbReference>
<comment type="caution">
    <text evidence="7">The sequence shown here is derived from an EMBL/GenBank/DDBJ whole genome shotgun (WGS) entry which is preliminary data.</text>
</comment>
<sequence>MDVHLLVYDLSRGMARQMSMGLLGFQLDAIYHTSILLRGREYVYDGAIISIAPGSSHLGQPMEKLHLGTTDLTMDIIEEYLDSVRSIFTLEAYDLFRHNCNNFTDSFANFLLGKGIPSHIVNMPQAAMDSPLGQLLLPQLTQGVNASRQNGSILGLQQSGRAQPQAQATSVPSGGVRNISTSSELTKVLEGARNSCAVIFFTSATCPPCKALYPTYDQLAEEFQGKSTLIKIDISQPQARAVASQFSIRATPTFVTFLKGDQENKWTGASPHSLRESIQLLVQMVSPPHPHASLKVPSFFLADAKPVLYSKIPPMTKLVAKMGDELAAKSEVRALKAYIETREFKGALDAVLPDLSSLAEFVQQMLKEMPLEMLFIIVDLFRCALVDQRISGYFAEEQAQQTVHSVIDFVNRSGNCPYALRLVTLQMACNLFSTPLFSQEILRSGGLLPPITQLISSSFLDEGHNSVRVAASSLFFNLALANRNSRGNGSKSSLPEADQVELAASLVEAIGQEEKSIEALQGMLSALGHLFYEADLNGELADLLRALDAEATIVGKKKVFPNERLITEVGSELLGKGLRKP</sequence>
<dbReference type="InterPro" id="IPR042266">
    <property type="entry name" value="PPPDE_sf"/>
</dbReference>
<evidence type="ECO:0000256" key="1">
    <source>
        <dbReference type="ARBA" id="ARBA00008140"/>
    </source>
</evidence>
<dbReference type="Gene3D" id="3.90.1720.30">
    <property type="entry name" value="PPPDE domains"/>
    <property type="match status" value="1"/>
</dbReference>
<evidence type="ECO:0000256" key="3">
    <source>
        <dbReference type="ARBA" id="ARBA00022801"/>
    </source>
</evidence>
<dbReference type="PROSITE" id="PS51858">
    <property type="entry name" value="PPPDE"/>
    <property type="match status" value="1"/>
</dbReference>
<dbReference type="PROSITE" id="PS00194">
    <property type="entry name" value="THIOREDOXIN_1"/>
    <property type="match status" value="1"/>
</dbReference>
<dbReference type="InterPro" id="IPR013535">
    <property type="entry name" value="PUL_dom"/>
</dbReference>
<dbReference type="AlphaFoldDB" id="A0A086TC13"/>
<keyword evidence="3" id="KW-0378">Hydrolase</keyword>
<dbReference type="CDD" id="cd02947">
    <property type="entry name" value="TRX_family"/>
    <property type="match status" value="1"/>
</dbReference>
<dbReference type="Pfam" id="PF08324">
    <property type="entry name" value="PUL"/>
    <property type="match status" value="1"/>
</dbReference>
<accession>A0A086TC13</accession>
<dbReference type="OrthoDB" id="21221at2759"/>
<evidence type="ECO:0000259" key="4">
    <source>
        <dbReference type="PROSITE" id="PS51352"/>
    </source>
</evidence>
<evidence type="ECO:0000259" key="6">
    <source>
        <dbReference type="PROSITE" id="PS51858"/>
    </source>
</evidence>
<dbReference type="STRING" id="857340.A0A086TC13"/>
<dbReference type="HOGENOM" id="CLU_033441_0_0_1"/>
<dbReference type="GO" id="GO:0008233">
    <property type="term" value="F:peptidase activity"/>
    <property type="evidence" value="ECO:0007669"/>
    <property type="project" value="UniProtKB-KW"/>
</dbReference>
<evidence type="ECO:0000256" key="2">
    <source>
        <dbReference type="ARBA" id="ARBA00022670"/>
    </source>
</evidence>
<dbReference type="SMART" id="SM01179">
    <property type="entry name" value="DUF862"/>
    <property type="match status" value="1"/>
</dbReference>
<evidence type="ECO:0000313" key="8">
    <source>
        <dbReference type="Proteomes" id="UP000029964"/>
    </source>
</evidence>
<reference evidence="8" key="1">
    <citation type="journal article" date="2014" name="Genome Announc.">
        <title>Genome sequence and annotation of Acremonium chrysogenum, producer of the beta-lactam antibiotic cephalosporin C.</title>
        <authorList>
            <person name="Terfehr D."/>
            <person name="Dahlmann T.A."/>
            <person name="Specht T."/>
            <person name="Zadra I."/>
            <person name="Kuernsteiner H."/>
            <person name="Kueck U."/>
        </authorList>
    </citation>
    <scope>NUCLEOTIDE SEQUENCE [LARGE SCALE GENOMIC DNA]</scope>
    <source>
        <strain evidence="8">ATCC 11550 / CBS 779.69 / DSM 880 / IAM 14645 / JCM 23072 / IMI 49137</strain>
    </source>
</reference>
<dbReference type="InterPro" id="IPR008580">
    <property type="entry name" value="PPPDE_dom"/>
</dbReference>
<dbReference type="EMBL" id="JPKY01000014">
    <property type="protein sequence ID" value="KFH46895.1"/>
    <property type="molecule type" value="Genomic_DNA"/>
</dbReference>
<keyword evidence="2" id="KW-0645">Protease</keyword>
<dbReference type="Gene3D" id="1.25.10.10">
    <property type="entry name" value="Leucine-rich Repeat Variant"/>
    <property type="match status" value="1"/>
</dbReference>
<dbReference type="PANTHER" id="PTHR12378:SF7">
    <property type="entry name" value="DESUMOYLATING ISOPEPTIDASE 1"/>
    <property type="match status" value="1"/>
</dbReference>
<dbReference type="SUPFAM" id="SSF52833">
    <property type="entry name" value="Thioredoxin-like"/>
    <property type="match status" value="1"/>
</dbReference>
<comment type="similarity">
    <text evidence="1">Belongs to the DeSI family.</text>
</comment>
<dbReference type="Proteomes" id="UP000029964">
    <property type="component" value="Unassembled WGS sequence"/>
</dbReference>
<feature type="domain" description="PUL" evidence="5">
    <location>
        <begin position="284"/>
        <end position="576"/>
    </location>
</feature>
<dbReference type="Gene3D" id="3.40.30.10">
    <property type="entry name" value="Glutaredoxin"/>
    <property type="match status" value="1"/>
</dbReference>
<dbReference type="InterPro" id="IPR013766">
    <property type="entry name" value="Thioredoxin_domain"/>
</dbReference>
<proteinExistence type="inferred from homology"/>
<dbReference type="Pfam" id="PF00085">
    <property type="entry name" value="Thioredoxin"/>
    <property type="match status" value="1"/>
</dbReference>